<keyword evidence="4" id="KW-0067">ATP-binding</keyword>
<reference evidence="7" key="1">
    <citation type="journal article" date="2010" name="Int. J. Syst. Evol. Microbiol.">
        <title>Porticoccus litoralis gen. nov., sp. nov., a gammaproteobacterium isolated from the Yellow Sea.</title>
        <authorList>
            <person name="Oh H.M."/>
            <person name="Kim H."/>
            <person name="Kim K.M."/>
            <person name="Min G.S."/>
            <person name="Cho J.C."/>
        </authorList>
    </citation>
    <scope>NUCLEOTIDE SEQUENCE</scope>
    <source>
        <strain evidence="7">DSM 25064</strain>
    </source>
</reference>
<dbReference type="GO" id="GO:0005524">
    <property type="term" value="F:ATP binding"/>
    <property type="evidence" value="ECO:0007669"/>
    <property type="project" value="UniProtKB-KW"/>
</dbReference>
<dbReference type="NCBIfam" id="TIGR00462">
    <property type="entry name" value="genX"/>
    <property type="match status" value="1"/>
</dbReference>
<reference evidence="7" key="2">
    <citation type="submission" date="2023-08" db="EMBL/GenBank/DDBJ databases">
        <authorList>
            <person name="Luo J."/>
        </authorList>
    </citation>
    <scope>NUCLEOTIDE SEQUENCE</scope>
    <source>
        <strain evidence="7">DSM 25064</strain>
    </source>
</reference>
<evidence type="ECO:0000256" key="5">
    <source>
        <dbReference type="ARBA" id="ARBA00052794"/>
    </source>
</evidence>
<dbReference type="PROSITE" id="PS50862">
    <property type="entry name" value="AA_TRNA_LIGASE_II"/>
    <property type="match status" value="1"/>
</dbReference>
<dbReference type="SUPFAM" id="SSF55681">
    <property type="entry name" value="Class II aaRS and biotin synthetases"/>
    <property type="match status" value="1"/>
</dbReference>
<accession>A0AAW8B4L4</accession>
<dbReference type="InterPro" id="IPR006195">
    <property type="entry name" value="aa-tRNA-synth_II"/>
</dbReference>
<evidence type="ECO:0000256" key="1">
    <source>
        <dbReference type="ARBA" id="ARBA00011738"/>
    </source>
</evidence>
<evidence type="ECO:0000313" key="8">
    <source>
        <dbReference type="Proteomes" id="UP001178354"/>
    </source>
</evidence>
<dbReference type="InterPro" id="IPR004525">
    <property type="entry name" value="EpmA"/>
</dbReference>
<comment type="subunit">
    <text evidence="1">Homodimer.</text>
</comment>
<comment type="catalytic activity">
    <reaction evidence="5">
        <text>D-beta-lysine + L-lysyl-[protein] + ATP = N(6)-((3R)-3,6-diaminohexanoyl)-L-lysyl-[protein] + AMP + diphosphate + H(+)</text>
        <dbReference type="Rhea" id="RHEA:83435"/>
        <dbReference type="Rhea" id="RHEA-COMP:9752"/>
        <dbReference type="Rhea" id="RHEA-COMP:20131"/>
        <dbReference type="ChEBI" id="CHEBI:15378"/>
        <dbReference type="ChEBI" id="CHEBI:29969"/>
        <dbReference type="ChEBI" id="CHEBI:30616"/>
        <dbReference type="ChEBI" id="CHEBI:33019"/>
        <dbReference type="ChEBI" id="CHEBI:84138"/>
        <dbReference type="ChEBI" id="CHEBI:156053"/>
        <dbReference type="ChEBI" id="CHEBI:456215"/>
    </reaction>
    <physiologicalReaction direction="left-to-right" evidence="5">
        <dbReference type="Rhea" id="RHEA:83436"/>
    </physiologicalReaction>
</comment>
<dbReference type="InterPro" id="IPR018149">
    <property type="entry name" value="Lys-tRNA-synth_II_C"/>
</dbReference>
<dbReference type="Gene3D" id="3.30.930.10">
    <property type="entry name" value="Bira Bifunctional Protein, Domain 2"/>
    <property type="match status" value="1"/>
</dbReference>
<dbReference type="NCBIfam" id="NF006828">
    <property type="entry name" value="PRK09350.1"/>
    <property type="match status" value="1"/>
</dbReference>
<evidence type="ECO:0000259" key="6">
    <source>
        <dbReference type="PROSITE" id="PS50862"/>
    </source>
</evidence>
<dbReference type="Pfam" id="PF00152">
    <property type="entry name" value="tRNA-synt_2"/>
    <property type="match status" value="1"/>
</dbReference>
<dbReference type="PANTHER" id="PTHR42918">
    <property type="entry name" value="LYSYL-TRNA SYNTHETASE"/>
    <property type="match status" value="1"/>
</dbReference>
<keyword evidence="2" id="KW-0436">Ligase</keyword>
<dbReference type="PANTHER" id="PTHR42918:SF6">
    <property type="entry name" value="ELONGATION FACTOR P--(R)-BETA-LYSINE LIGASE"/>
    <property type="match status" value="1"/>
</dbReference>
<dbReference type="RefSeq" id="WP_305169965.1">
    <property type="nucleotide sequence ID" value="NZ_JAUUUU010000002.1"/>
</dbReference>
<evidence type="ECO:0000256" key="4">
    <source>
        <dbReference type="ARBA" id="ARBA00022840"/>
    </source>
</evidence>
<dbReference type="InterPro" id="IPR004364">
    <property type="entry name" value="Aa-tRNA-synt_II"/>
</dbReference>
<evidence type="ECO:0000256" key="2">
    <source>
        <dbReference type="ARBA" id="ARBA00022598"/>
    </source>
</evidence>
<dbReference type="AlphaFoldDB" id="A0AAW8B4L4"/>
<proteinExistence type="predicted"/>
<dbReference type="FunFam" id="3.30.930.10:FF:000017">
    <property type="entry name" value="Elongation factor P--(R)-beta-lysine ligase"/>
    <property type="match status" value="1"/>
</dbReference>
<dbReference type="GO" id="GO:0004824">
    <property type="term" value="F:lysine-tRNA ligase activity"/>
    <property type="evidence" value="ECO:0007669"/>
    <property type="project" value="InterPro"/>
</dbReference>
<sequence>MSLDRKADWRPTATLETLVQRAKLLSHLRAHFVATGAMEVDVPVLAESCVSDLHIDCLQTSVNDSVQYLQSSPEYYMKRLLAYGCGSIYYLGKAFRDGEVGPRHNPEFTMLEWYRPGWDEHQLMSEVAALLSPLIADLNTVTYSYGQVFEEATGLDPHVADLVAVQEYASDLSGSSFAQESRSTCLDLIFSLAVEPTLQDGLVFVHDYPACQSALARVDTNSCGRQVARRFEAFLNRMELANGYYELTDPVEQKNRFLEDMRLRKSAGKSEPPVDENLLAALSYGLPGCAGVALGVDRLLMQLLKLDTIAESMPFAQGVMSDGR</sequence>
<dbReference type="GO" id="GO:0000049">
    <property type="term" value="F:tRNA binding"/>
    <property type="evidence" value="ECO:0007669"/>
    <property type="project" value="TreeGrafter"/>
</dbReference>
<keyword evidence="3" id="KW-0547">Nucleotide-binding</keyword>
<feature type="domain" description="Aminoacyl-transfer RNA synthetases class-II family profile" evidence="6">
    <location>
        <begin position="21"/>
        <end position="314"/>
    </location>
</feature>
<keyword evidence="8" id="KW-1185">Reference proteome</keyword>
<name>A0AAW8B4L4_9GAMM</name>
<dbReference type="EMBL" id="JAUUUU010000002">
    <property type="protein sequence ID" value="MDP1520400.1"/>
    <property type="molecule type" value="Genomic_DNA"/>
</dbReference>
<organism evidence="7 8">
    <name type="scientific">Porticoccus litoralis</name>
    <dbReference type="NCBI Taxonomy" id="434086"/>
    <lineage>
        <taxon>Bacteria</taxon>
        <taxon>Pseudomonadati</taxon>
        <taxon>Pseudomonadota</taxon>
        <taxon>Gammaproteobacteria</taxon>
        <taxon>Cellvibrionales</taxon>
        <taxon>Porticoccaceae</taxon>
        <taxon>Porticoccus</taxon>
    </lineage>
</organism>
<dbReference type="Proteomes" id="UP001178354">
    <property type="component" value="Unassembled WGS sequence"/>
</dbReference>
<evidence type="ECO:0000313" key="7">
    <source>
        <dbReference type="EMBL" id="MDP1520400.1"/>
    </source>
</evidence>
<gene>
    <name evidence="7" type="primary">epmA</name>
    <name evidence="7" type="ORF">Q8A57_05390</name>
</gene>
<protein>
    <submittedName>
        <fullName evidence="7">EF-P lysine aminoacylase EpmA</fullName>
    </submittedName>
</protein>
<comment type="caution">
    <text evidence="7">The sequence shown here is derived from an EMBL/GenBank/DDBJ whole genome shotgun (WGS) entry which is preliminary data.</text>
</comment>
<dbReference type="GO" id="GO:0006430">
    <property type="term" value="P:lysyl-tRNA aminoacylation"/>
    <property type="evidence" value="ECO:0007669"/>
    <property type="project" value="InterPro"/>
</dbReference>
<dbReference type="InterPro" id="IPR045864">
    <property type="entry name" value="aa-tRNA-synth_II/BPL/LPL"/>
</dbReference>
<evidence type="ECO:0000256" key="3">
    <source>
        <dbReference type="ARBA" id="ARBA00022741"/>
    </source>
</evidence>
<dbReference type="GO" id="GO:0005829">
    <property type="term" value="C:cytosol"/>
    <property type="evidence" value="ECO:0007669"/>
    <property type="project" value="TreeGrafter"/>
</dbReference>
<dbReference type="PRINTS" id="PR00982">
    <property type="entry name" value="TRNASYNTHLYS"/>
</dbReference>